<keyword evidence="6" id="KW-0598">Phosphotransferase system</keyword>
<dbReference type="Proteomes" id="UP000254792">
    <property type="component" value="Chromosome"/>
</dbReference>
<keyword evidence="12" id="KW-0175">Coiled coil</keyword>
<dbReference type="InterPro" id="IPR001996">
    <property type="entry name" value="PTS_IIB_1"/>
</dbReference>
<evidence type="ECO:0000256" key="1">
    <source>
        <dbReference type="ARBA" id="ARBA00004651"/>
    </source>
</evidence>
<evidence type="ECO:0000313" key="17">
    <source>
        <dbReference type="Proteomes" id="UP000254792"/>
    </source>
</evidence>
<evidence type="ECO:0000256" key="2">
    <source>
        <dbReference type="ARBA" id="ARBA00022448"/>
    </source>
</evidence>
<dbReference type="Pfam" id="PF00367">
    <property type="entry name" value="PTS_EIIB"/>
    <property type="match status" value="1"/>
</dbReference>
<evidence type="ECO:0000256" key="11">
    <source>
        <dbReference type="PROSITE-ProRule" id="PRU00421"/>
    </source>
</evidence>
<gene>
    <name evidence="16" type="primary">scrA</name>
    <name evidence="16" type="ORF">SALLE_v1c10460</name>
</gene>
<keyword evidence="5" id="KW-0808">Transferase</keyword>
<sequence length="730" mass="80508">MSKNQKQEILVQNILDKIGGVKNVKDVYHCATRMRITLFSDQAADIKEIKTISNISGALWSNGELQIIIGPEVSTVTNLFKTKLKSEKSGEKDVSFNTNGLIKEQNVSLWKRFLKSVSAIFGPLIPFLIGVGLIMALQQLLLRMGAVVIPSDTNKGNAFDIILNVIAGSGFKMMGVIAMWSTVRYLGGKTPIAIALALIMISPILPEAGIKLFSIGSWEIMLKPFYSTILVFIAMGVVVAYAQKTMDRYFNPVANFILNPFLTLLIGGLLAFFVMGPIMGVIENAMLIGFNWFMIMPFGMGALIVGLTWQPLVVLGVHNILFFAATTALVQPNAEPSIFLAAAFAAAWGQMGATIAVCIKSRKTIDKSAAFAAALPGIISGPTESCIYGVNLPKGTPFVTGVIAGGIGGWLIGIFSVGLESLAGLGGIVGFLAYNKNLVGAIIIDLATFGLGILITCLLWKEDKTEKSLALKTISKFNKQEFLTKDVDFKSQQFIKLIKTKVNTKNKSSIISLANEIKDELIKFNPEIRDNVNLFINNLEDDKKDNQLNKNLINQLLQIKTDRQKDLNQSYDNLNKEILELKKLNVITNAHLKLTTKKLNLENALQKALEIKEVKTASLFNKGQKLIASENHQKYIKGNELIQKSLENDFQAKKIAILDDKIKTTSVSVDESLINLNEKTAEAYKNIEKIVKEIEKIKKSKLDSIKDEFWNDIHHLQIQEQTLAPKMLVV</sequence>
<evidence type="ECO:0000256" key="13">
    <source>
        <dbReference type="SAM" id="Phobius"/>
    </source>
</evidence>
<feature type="coiled-coil region" evidence="12">
    <location>
        <begin position="557"/>
        <end position="584"/>
    </location>
</feature>
<evidence type="ECO:0000259" key="15">
    <source>
        <dbReference type="PROSITE" id="PS51103"/>
    </source>
</evidence>
<evidence type="ECO:0000259" key="14">
    <source>
        <dbReference type="PROSITE" id="PS51098"/>
    </source>
</evidence>
<dbReference type="RefSeq" id="WP_115558603.1">
    <property type="nucleotide sequence ID" value="NZ_CP031376.1"/>
</dbReference>
<dbReference type="EMBL" id="CP031376">
    <property type="protein sequence ID" value="AXK51716.1"/>
    <property type="molecule type" value="Genomic_DNA"/>
</dbReference>
<feature type="domain" description="PTS EIIC type-1" evidence="15">
    <location>
        <begin position="115"/>
        <end position="472"/>
    </location>
</feature>
<dbReference type="GO" id="GO:0008982">
    <property type="term" value="F:protein-N(PI)-phosphohistidine-sugar phosphotransferase activity"/>
    <property type="evidence" value="ECO:0007669"/>
    <property type="project" value="InterPro"/>
</dbReference>
<dbReference type="KEGG" id="salx:SALLE_v1c10460"/>
<dbReference type="GO" id="GO:0090588">
    <property type="term" value="F:protein-phosphocysteine-N-acetylmuramate phosphotransferase system transporter activity"/>
    <property type="evidence" value="ECO:0007669"/>
    <property type="project" value="TreeGrafter"/>
</dbReference>
<dbReference type="AlphaFoldDB" id="A0A345Z537"/>
<dbReference type="GO" id="GO:0005886">
    <property type="term" value="C:plasma membrane"/>
    <property type="evidence" value="ECO:0007669"/>
    <property type="project" value="UniProtKB-SubCell"/>
</dbReference>
<evidence type="ECO:0000256" key="9">
    <source>
        <dbReference type="ARBA" id="ARBA00022989"/>
    </source>
</evidence>
<dbReference type="OrthoDB" id="400707at2"/>
<evidence type="ECO:0000256" key="8">
    <source>
        <dbReference type="ARBA" id="ARBA00022777"/>
    </source>
</evidence>
<feature type="domain" description="PTS EIIB type-1" evidence="14">
    <location>
        <begin position="8"/>
        <end position="90"/>
    </location>
</feature>
<dbReference type="InterPro" id="IPR018113">
    <property type="entry name" value="PTrfase_EIIB_Cys"/>
</dbReference>
<keyword evidence="8" id="KW-0418">Kinase</keyword>
<evidence type="ECO:0000256" key="3">
    <source>
        <dbReference type="ARBA" id="ARBA00022475"/>
    </source>
</evidence>
<dbReference type="InterPro" id="IPR013013">
    <property type="entry name" value="PTS_EIIC_1"/>
</dbReference>
<dbReference type="PROSITE" id="PS51098">
    <property type="entry name" value="PTS_EIIB_TYPE_1"/>
    <property type="match status" value="1"/>
</dbReference>
<feature type="transmembrane region" description="Helical" evidence="13">
    <location>
        <begin position="161"/>
        <end position="180"/>
    </location>
</feature>
<dbReference type="Gene3D" id="3.30.1360.60">
    <property type="entry name" value="Glucose permease domain IIB"/>
    <property type="match status" value="1"/>
</dbReference>
<dbReference type="InterPro" id="IPR003352">
    <property type="entry name" value="PTS_EIIC"/>
</dbReference>
<evidence type="ECO:0000256" key="10">
    <source>
        <dbReference type="ARBA" id="ARBA00023136"/>
    </source>
</evidence>
<feature type="transmembrane region" description="Helical" evidence="13">
    <location>
        <begin position="119"/>
        <end position="141"/>
    </location>
</feature>
<dbReference type="PANTHER" id="PTHR30175">
    <property type="entry name" value="PHOSPHOTRANSFERASE SYSTEM TRANSPORT PROTEIN"/>
    <property type="match status" value="1"/>
</dbReference>
<proteinExistence type="predicted"/>
<organism evidence="16 17">
    <name type="scientific">Spiroplasma alleghenense</name>
    <dbReference type="NCBI Taxonomy" id="216931"/>
    <lineage>
        <taxon>Bacteria</taxon>
        <taxon>Bacillati</taxon>
        <taxon>Mycoplasmatota</taxon>
        <taxon>Mollicutes</taxon>
        <taxon>Entomoplasmatales</taxon>
        <taxon>Spiroplasmataceae</taxon>
        <taxon>Spiroplasma</taxon>
    </lineage>
</organism>
<feature type="transmembrane region" description="Helical" evidence="13">
    <location>
        <begin position="225"/>
        <end position="242"/>
    </location>
</feature>
<dbReference type="InterPro" id="IPR050558">
    <property type="entry name" value="PTS_Sugar-Specific_Components"/>
</dbReference>
<dbReference type="SUPFAM" id="SSF55604">
    <property type="entry name" value="Glucose permease domain IIB"/>
    <property type="match status" value="1"/>
</dbReference>
<evidence type="ECO:0000256" key="7">
    <source>
        <dbReference type="ARBA" id="ARBA00022692"/>
    </source>
</evidence>
<feature type="transmembrane region" description="Helical" evidence="13">
    <location>
        <begin position="337"/>
        <end position="359"/>
    </location>
</feature>
<reference evidence="16 17" key="1">
    <citation type="submission" date="2018-07" db="EMBL/GenBank/DDBJ databases">
        <title>Complete genome sequence of Spiroplasma alleghenense PLHS-1 (ATCC 51752).</title>
        <authorList>
            <person name="Chou L."/>
            <person name="Lee T.-Y."/>
            <person name="Tsai Y.-M."/>
            <person name="Kuo C.-H."/>
        </authorList>
    </citation>
    <scope>NUCLEOTIDE SEQUENCE [LARGE SCALE GENOMIC DNA]</scope>
    <source>
        <strain evidence="16 17">PLHS-1</strain>
    </source>
</reference>
<protein>
    <submittedName>
        <fullName evidence="16">PTS system, sucrose-specific IIB component</fullName>
    </submittedName>
</protein>
<keyword evidence="17" id="KW-1185">Reference proteome</keyword>
<dbReference type="PROSITE" id="PS51103">
    <property type="entry name" value="PTS_EIIC_TYPE_1"/>
    <property type="match status" value="1"/>
</dbReference>
<keyword evidence="10 13" id="KW-0472">Membrane</keyword>
<dbReference type="Pfam" id="PF02378">
    <property type="entry name" value="PTS_EIIC"/>
    <property type="match status" value="1"/>
</dbReference>
<feature type="transmembrane region" description="Helical" evidence="13">
    <location>
        <begin position="285"/>
        <end position="305"/>
    </location>
</feature>
<feature type="active site" description="Phosphocysteine intermediate; for EIIB activity" evidence="11">
    <location>
        <position position="30"/>
    </location>
</feature>
<keyword evidence="3" id="KW-1003">Cell membrane</keyword>
<evidence type="ECO:0000313" key="16">
    <source>
        <dbReference type="EMBL" id="AXK51716.1"/>
    </source>
</evidence>
<evidence type="ECO:0000256" key="5">
    <source>
        <dbReference type="ARBA" id="ARBA00022679"/>
    </source>
</evidence>
<feature type="transmembrane region" description="Helical" evidence="13">
    <location>
        <begin position="254"/>
        <end position="279"/>
    </location>
</feature>
<feature type="transmembrane region" description="Helical" evidence="13">
    <location>
        <begin position="438"/>
        <end position="460"/>
    </location>
</feature>
<dbReference type="PANTHER" id="PTHR30175:SF3">
    <property type="entry name" value="PTS SYSTEM N-ACETYLMURAMIC ACID-SPECIFIC EIIBC COMPONENT"/>
    <property type="match status" value="1"/>
</dbReference>
<feature type="transmembrane region" description="Helical" evidence="13">
    <location>
        <begin position="398"/>
        <end position="418"/>
    </location>
</feature>
<evidence type="ECO:0000256" key="6">
    <source>
        <dbReference type="ARBA" id="ARBA00022683"/>
    </source>
</evidence>
<feature type="transmembrane region" description="Helical" evidence="13">
    <location>
        <begin position="312"/>
        <end position="331"/>
    </location>
</feature>
<dbReference type="GO" id="GO:0009401">
    <property type="term" value="P:phosphoenolpyruvate-dependent sugar phosphotransferase system"/>
    <property type="evidence" value="ECO:0007669"/>
    <property type="project" value="UniProtKB-KW"/>
</dbReference>
<keyword evidence="2" id="KW-0813">Transport</keyword>
<keyword evidence="4" id="KW-0762">Sugar transport</keyword>
<accession>A0A345Z537</accession>
<comment type="subcellular location">
    <subcellularLocation>
        <location evidence="1">Cell membrane</location>
        <topology evidence="1">Multi-pass membrane protein</topology>
    </subcellularLocation>
</comment>
<keyword evidence="7 13" id="KW-0812">Transmembrane</keyword>
<feature type="transmembrane region" description="Helical" evidence="13">
    <location>
        <begin position="192"/>
        <end position="213"/>
    </location>
</feature>
<dbReference type="GO" id="GO:0016301">
    <property type="term" value="F:kinase activity"/>
    <property type="evidence" value="ECO:0007669"/>
    <property type="project" value="UniProtKB-KW"/>
</dbReference>
<evidence type="ECO:0000256" key="4">
    <source>
        <dbReference type="ARBA" id="ARBA00022597"/>
    </source>
</evidence>
<dbReference type="InterPro" id="IPR036878">
    <property type="entry name" value="Glu_permease_IIB"/>
</dbReference>
<name>A0A345Z537_9MOLU</name>
<keyword evidence="9 13" id="KW-1133">Transmembrane helix</keyword>
<evidence type="ECO:0000256" key="12">
    <source>
        <dbReference type="SAM" id="Coils"/>
    </source>
</evidence>